<dbReference type="InterPro" id="IPR017568">
    <property type="entry name" value="3-oxoacyl-ACP_synth-2"/>
</dbReference>
<dbReference type="InterPro" id="IPR014030">
    <property type="entry name" value="Ketoacyl_synth_N"/>
</dbReference>
<dbReference type="RefSeq" id="WP_172354497.1">
    <property type="nucleotide sequence ID" value="NZ_BLLH01000001.1"/>
</dbReference>
<dbReference type="NCBIfam" id="TIGR03150">
    <property type="entry name" value="fabF"/>
    <property type="match status" value="1"/>
</dbReference>
<evidence type="ECO:0000256" key="14">
    <source>
        <dbReference type="PIRNR" id="PIRNR000447"/>
    </source>
</evidence>
<evidence type="ECO:0000256" key="16">
    <source>
        <dbReference type="RuleBase" id="RU003694"/>
    </source>
</evidence>
<evidence type="ECO:0000256" key="15">
    <source>
        <dbReference type="PIRSR" id="PIRSR000447-1"/>
    </source>
</evidence>
<evidence type="ECO:0000259" key="17">
    <source>
        <dbReference type="PROSITE" id="PS52004"/>
    </source>
</evidence>
<keyword evidence="19" id="KW-1185">Reference proteome</keyword>
<dbReference type="InterPro" id="IPR000794">
    <property type="entry name" value="Beta-ketoacyl_synthase"/>
</dbReference>
<dbReference type="Pfam" id="PF00109">
    <property type="entry name" value="ketoacyl-synt"/>
    <property type="match status" value="1"/>
</dbReference>
<name>A0A6A0B564_9LACT</name>
<comment type="caution">
    <text evidence="18">The sequence shown here is derived from an EMBL/GenBank/DDBJ whole genome shotgun (WGS) entry which is preliminary data.</text>
</comment>
<organism evidence="18 19">
    <name type="scientific">Pseudolactococcus insecticola</name>
    <dbReference type="NCBI Taxonomy" id="2709158"/>
    <lineage>
        <taxon>Bacteria</taxon>
        <taxon>Bacillati</taxon>
        <taxon>Bacillota</taxon>
        <taxon>Bacilli</taxon>
        <taxon>Lactobacillales</taxon>
        <taxon>Streptococcaceae</taxon>
        <taxon>Pseudolactococcus</taxon>
    </lineage>
</organism>
<keyword evidence="6 14" id="KW-0808">Transferase</keyword>
<feature type="domain" description="Ketosynthase family 3 (KS3)" evidence="17">
    <location>
        <begin position="2"/>
        <end position="412"/>
    </location>
</feature>
<dbReference type="InterPro" id="IPR014031">
    <property type="entry name" value="Ketoacyl_synth_C"/>
</dbReference>
<dbReference type="EC" id="2.3.1.179" evidence="3 14"/>
<dbReference type="SUPFAM" id="SSF53901">
    <property type="entry name" value="Thiolase-like"/>
    <property type="match status" value="2"/>
</dbReference>
<protein>
    <recommendedName>
        <fullName evidence="4 14">3-oxoacyl-[acyl-carrier-protein] synthase 2</fullName>
        <ecNumber evidence="3 14">2.3.1.179</ecNumber>
    </recommendedName>
</protein>
<dbReference type="PIRSF" id="PIRSF000447">
    <property type="entry name" value="KAS_II"/>
    <property type="match status" value="1"/>
</dbReference>
<comment type="function">
    <text evidence="11 14">Involved in the type II fatty acid elongation cycle. Catalyzes the elongation of a wide range of acyl-ACP by the addition of two carbons from malonyl-ACP to an acyl acceptor. Can efficiently catalyze the conversion of palmitoleoyl-ACP (cis-hexadec-9-enoyl-ACP) to cis-vaccenoyl-ACP (cis-octadec-11-enoyl-ACP), an essential step in the thermal regulation of fatty acid composition.</text>
</comment>
<dbReference type="GO" id="GO:0004315">
    <property type="term" value="F:3-oxoacyl-[acyl-carrier-protein] synthase activity"/>
    <property type="evidence" value="ECO:0007669"/>
    <property type="project" value="UniProtKB-UniRule"/>
</dbReference>
<feature type="active site" description="For beta-ketoacyl synthase activity" evidence="15">
    <location>
        <position position="166"/>
    </location>
</feature>
<accession>A0A6A0B564</accession>
<dbReference type="UniPathway" id="UPA00094"/>
<dbReference type="Pfam" id="PF02801">
    <property type="entry name" value="Ketoacyl-synt_C"/>
    <property type="match status" value="1"/>
</dbReference>
<dbReference type="EMBL" id="BLLH01000001">
    <property type="protein sequence ID" value="GFH39661.1"/>
    <property type="molecule type" value="Genomic_DNA"/>
</dbReference>
<proteinExistence type="inferred from homology"/>
<reference evidence="18 19" key="1">
    <citation type="submission" date="2020-02" db="EMBL/GenBank/DDBJ databases">
        <title>Draft genome sequence of Lactococcus sp. Hs20B0-1.</title>
        <authorList>
            <person name="Noda S."/>
            <person name="Yuki M."/>
            <person name="Ohkuma M."/>
        </authorList>
    </citation>
    <scope>NUCLEOTIDE SEQUENCE [LARGE SCALE GENOMIC DNA]</scope>
    <source>
        <strain evidence="18 19">Hs20B0-1</strain>
    </source>
</reference>
<keyword evidence="8" id="KW-0443">Lipid metabolism</keyword>
<dbReference type="InterPro" id="IPR020841">
    <property type="entry name" value="PKS_Beta-ketoAc_synthase_dom"/>
</dbReference>
<keyword evidence="5 14" id="KW-0444">Lipid biosynthesis</keyword>
<sequence length="416" mass="43474">MTNRVVITGYGITSPIGNTPDEFWANLEAGKTGIDVIKKFDATETGITVAGEVKDFPYDKYFVHKDKKRMDTFSLYAVYAALDALAMANIDLENDANFDHDRFGAIIGSGIGGLPVIQEQGARLATKGPKRVAPLFVPLSIANMATGNVALRVNANGVSRSEVTACAAGTNAIGSAFREIKHGYADVMLAGGTEAAICDLGVAGFANLTALTHETDPKRASIPFDKDRSGFVLGEGSGILVLESLEHAQARGANILAEIVGYGSTNDAYHMTTPLPDGSGAAKAMQLALDEAGLKPSDIGYINAHGTSTQANEKGEALAIHTVFGDDENVLVSSTKALTGHALGAAGGIEAIATLQAIQHQYAPVNAGTSELDENTEKINIVLGQGKAHNINYAISNSFGFGGHNAVIALKKWEGE</sequence>
<evidence type="ECO:0000313" key="19">
    <source>
        <dbReference type="Proteomes" id="UP000475928"/>
    </source>
</evidence>
<evidence type="ECO:0000313" key="18">
    <source>
        <dbReference type="EMBL" id="GFH39661.1"/>
    </source>
</evidence>
<comment type="catalytic activity">
    <reaction evidence="12 14">
        <text>(9Z)-hexadecenoyl-[ACP] + malonyl-[ACP] + H(+) = 3-oxo-(11Z)-octadecenoyl-[ACP] + holo-[ACP] + CO2</text>
        <dbReference type="Rhea" id="RHEA:55040"/>
        <dbReference type="Rhea" id="RHEA-COMP:9623"/>
        <dbReference type="Rhea" id="RHEA-COMP:9685"/>
        <dbReference type="Rhea" id="RHEA-COMP:10800"/>
        <dbReference type="Rhea" id="RHEA-COMP:14074"/>
        <dbReference type="ChEBI" id="CHEBI:15378"/>
        <dbReference type="ChEBI" id="CHEBI:16526"/>
        <dbReference type="ChEBI" id="CHEBI:64479"/>
        <dbReference type="ChEBI" id="CHEBI:78449"/>
        <dbReference type="ChEBI" id="CHEBI:83989"/>
        <dbReference type="ChEBI" id="CHEBI:138538"/>
        <dbReference type="EC" id="2.3.1.179"/>
    </reaction>
</comment>
<dbReference type="Proteomes" id="UP000475928">
    <property type="component" value="Unassembled WGS sequence"/>
</dbReference>
<evidence type="ECO:0000256" key="2">
    <source>
        <dbReference type="ARBA" id="ARBA00008467"/>
    </source>
</evidence>
<dbReference type="GO" id="GO:0006633">
    <property type="term" value="P:fatty acid biosynthetic process"/>
    <property type="evidence" value="ECO:0007669"/>
    <property type="project" value="UniProtKB-UniRule"/>
</dbReference>
<evidence type="ECO:0000256" key="1">
    <source>
        <dbReference type="ARBA" id="ARBA00005194"/>
    </source>
</evidence>
<dbReference type="FunFam" id="3.40.47.10:FF:000018">
    <property type="entry name" value="3-oxoacyl-[acyl-carrier-protein] synthase 2"/>
    <property type="match status" value="1"/>
</dbReference>
<dbReference type="PROSITE" id="PS52004">
    <property type="entry name" value="KS3_2"/>
    <property type="match status" value="1"/>
</dbReference>
<evidence type="ECO:0000256" key="12">
    <source>
        <dbReference type="ARBA" id="ARBA00047318"/>
    </source>
</evidence>
<dbReference type="PANTHER" id="PTHR11712">
    <property type="entry name" value="POLYKETIDE SYNTHASE-RELATED"/>
    <property type="match status" value="1"/>
</dbReference>
<evidence type="ECO:0000256" key="3">
    <source>
        <dbReference type="ARBA" id="ARBA00012356"/>
    </source>
</evidence>
<dbReference type="PANTHER" id="PTHR11712:SF336">
    <property type="entry name" value="3-OXOACYL-[ACYL-CARRIER-PROTEIN] SYNTHASE, MITOCHONDRIAL"/>
    <property type="match status" value="1"/>
</dbReference>
<evidence type="ECO:0000256" key="7">
    <source>
        <dbReference type="ARBA" id="ARBA00022832"/>
    </source>
</evidence>
<evidence type="ECO:0000256" key="8">
    <source>
        <dbReference type="ARBA" id="ARBA00023098"/>
    </source>
</evidence>
<evidence type="ECO:0000256" key="10">
    <source>
        <dbReference type="ARBA" id="ARBA00023315"/>
    </source>
</evidence>
<dbReference type="CDD" id="cd00834">
    <property type="entry name" value="KAS_I_II"/>
    <property type="match status" value="1"/>
</dbReference>
<dbReference type="SMART" id="SM00825">
    <property type="entry name" value="PKS_KS"/>
    <property type="match status" value="1"/>
</dbReference>
<dbReference type="Gene3D" id="3.40.47.10">
    <property type="match status" value="1"/>
</dbReference>
<dbReference type="GO" id="GO:0005829">
    <property type="term" value="C:cytosol"/>
    <property type="evidence" value="ECO:0007669"/>
    <property type="project" value="TreeGrafter"/>
</dbReference>
<evidence type="ECO:0000256" key="11">
    <source>
        <dbReference type="ARBA" id="ARBA00024006"/>
    </source>
</evidence>
<comment type="pathway">
    <text evidence="1 14">Lipid metabolism; fatty acid biosynthesis.</text>
</comment>
<keyword evidence="10 14" id="KW-0012">Acyltransferase</keyword>
<comment type="catalytic activity">
    <reaction evidence="13 14">
        <text>a fatty acyl-[ACP] + malonyl-[ACP] + H(+) = a 3-oxoacyl-[ACP] + holo-[ACP] + CO2</text>
        <dbReference type="Rhea" id="RHEA:22836"/>
        <dbReference type="Rhea" id="RHEA-COMP:9623"/>
        <dbReference type="Rhea" id="RHEA-COMP:9685"/>
        <dbReference type="Rhea" id="RHEA-COMP:9916"/>
        <dbReference type="Rhea" id="RHEA-COMP:14125"/>
        <dbReference type="ChEBI" id="CHEBI:15378"/>
        <dbReference type="ChEBI" id="CHEBI:16526"/>
        <dbReference type="ChEBI" id="CHEBI:64479"/>
        <dbReference type="ChEBI" id="CHEBI:78449"/>
        <dbReference type="ChEBI" id="CHEBI:78776"/>
        <dbReference type="ChEBI" id="CHEBI:138651"/>
    </reaction>
</comment>
<gene>
    <name evidence="18" type="primary">fabF</name>
    <name evidence="18" type="ORF">Hs20B_00590</name>
</gene>
<comment type="similarity">
    <text evidence="2 14 16">Belongs to the thiolase-like superfamily. Beta-ketoacyl-ACP synthases family.</text>
</comment>
<dbReference type="AlphaFoldDB" id="A0A6A0B564"/>
<evidence type="ECO:0000256" key="5">
    <source>
        <dbReference type="ARBA" id="ARBA00022516"/>
    </source>
</evidence>
<dbReference type="InterPro" id="IPR016039">
    <property type="entry name" value="Thiolase-like"/>
</dbReference>
<evidence type="ECO:0000256" key="13">
    <source>
        <dbReference type="ARBA" id="ARBA00047659"/>
    </source>
</evidence>
<dbReference type="NCBIfam" id="NF005589">
    <property type="entry name" value="PRK07314.1"/>
    <property type="match status" value="1"/>
</dbReference>
<evidence type="ECO:0000256" key="6">
    <source>
        <dbReference type="ARBA" id="ARBA00022679"/>
    </source>
</evidence>
<evidence type="ECO:0000256" key="4">
    <source>
        <dbReference type="ARBA" id="ARBA00014657"/>
    </source>
</evidence>
<keyword evidence="7" id="KW-0276">Fatty acid metabolism</keyword>
<keyword evidence="9 14" id="KW-0275">Fatty acid biosynthesis</keyword>
<evidence type="ECO:0000256" key="9">
    <source>
        <dbReference type="ARBA" id="ARBA00023160"/>
    </source>
</evidence>